<dbReference type="Pfam" id="PF00083">
    <property type="entry name" value="Sugar_tr"/>
    <property type="match status" value="1"/>
</dbReference>
<dbReference type="InterPro" id="IPR005828">
    <property type="entry name" value="MFS_sugar_transport-like"/>
</dbReference>
<evidence type="ECO:0000256" key="4">
    <source>
        <dbReference type="ARBA" id="ARBA00023136"/>
    </source>
</evidence>
<evidence type="ECO:0000313" key="6">
    <source>
        <dbReference type="EMBL" id="CAG7726455.1"/>
    </source>
</evidence>
<protein>
    <recommendedName>
        <fullName evidence="8">Major facilitator superfamily (MFS) profile domain-containing protein</fullName>
    </recommendedName>
</protein>
<accession>A0A8J2NZM0</accession>
<feature type="non-terminal residue" evidence="6">
    <location>
        <position position="1"/>
    </location>
</feature>
<comment type="subcellular location">
    <subcellularLocation>
        <location evidence="1">Membrane</location>
        <topology evidence="1">Multi-pass membrane protein</topology>
    </subcellularLocation>
</comment>
<comment type="caution">
    <text evidence="6">The sequence shown here is derived from an EMBL/GenBank/DDBJ whole genome shotgun (WGS) entry which is preliminary data.</text>
</comment>
<feature type="transmembrane region" description="Helical" evidence="5">
    <location>
        <begin position="165"/>
        <end position="188"/>
    </location>
</feature>
<dbReference type="OrthoDB" id="2544694at2759"/>
<feature type="transmembrane region" description="Helical" evidence="5">
    <location>
        <begin position="200"/>
        <end position="222"/>
    </location>
</feature>
<keyword evidence="4 5" id="KW-0472">Membrane</keyword>
<dbReference type="GO" id="GO:0022857">
    <property type="term" value="F:transmembrane transporter activity"/>
    <property type="evidence" value="ECO:0007669"/>
    <property type="project" value="InterPro"/>
</dbReference>
<feature type="transmembrane region" description="Helical" evidence="5">
    <location>
        <begin position="228"/>
        <end position="247"/>
    </location>
</feature>
<dbReference type="GO" id="GO:0016020">
    <property type="term" value="C:membrane"/>
    <property type="evidence" value="ECO:0007669"/>
    <property type="project" value="UniProtKB-SubCell"/>
</dbReference>
<evidence type="ECO:0000256" key="2">
    <source>
        <dbReference type="ARBA" id="ARBA00022692"/>
    </source>
</evidence>
<gene>
    <name evidence="6" type="ORF">AFUS01_LOCUS15368</name>
</gene>
<evidence type="ECO:0008006" key="8">
    <source>
        <dbReference type="Google" id="ProtNLM"/>
    </source>
</evidence>
<evidence type="ECO:0000256" key="1">
    <source>
        <dbReference type="ARBA" id="ARBA00004141"/>
    </source>
</evidence>
<dbReference type="PANTHER" id="PTHR24064">
    <property type="entry name" value="SOLUTE CARRIER FAMILY 22 MEMBER"/>
    <property type="match status" value="1"/>
</dbReference>
<proteinExistence type="predicted"/>
<reference evidence="6" key="1">
    <citation type="submission" date="2021-06" db="EMBL/GenBank/DDBJ databases">
        <authorList>
            <person name="Hodson N. C."/>
            <person name="Mongue J. A."/>
            <person name="Jaron S. K."/>
        </authorList>
    </citation>
    <scope>NUCLEOTIDE SEQUENCE</scope>
</reference>
<evidence type="ECO:0000256" key="5">
    <source>
        <dbReference type="SAM" id="Phobius"/>
    </source>
</evidence>
<keyword evidence="2 5" id="KW-0812">Transmembrane</keyword>
<dbReference type="AlphaFoldDB" id="A0A8J2NZM0"/>
<dbReference type="EMBL" id="CAJVCH010135729">
    <property type="protein sequence ID" value="CAG7726455.1"/>
    <property type="molecule type" value="Genomic_DNA"/>
</dbReference>
<evidence type="ECO:0000313" key="7">
    <source>
        <dbReference type="Proteomes" id="UP000708208"/>
    </source>
</evidence>
<feature type="transmembrane region" description="Helical" evidence="5">
    <location>
        <begin position="77"/>
        <end position="94"/>
    </location>
</feature>
<sequence length="260" mass="28951">FVLRFVPETPRWLLCKERTADAEKCFRQIAKMNGKPPLDASVVESLQKSVLGERKTENTSSVYSWEIFTNPDLRIKLLLFVFGWFTVSFVYYSMCFNTKNLSGDPYLNVLYMGLVDLTAWPSGVLFNNWLGRKKTFAGYLLFASMFLVAKITVKQVMGFQGHQEIVSIVSYFARFGVGGTWGVMTCFAAESFPTTCRTTAMGICGLSAYIGGMMAPQVVYLGTLLPSAPGFIFAGLTLATACSVYFLTETNRKPLENFAS</sequence>
<organism evidence="6 7">
    <name type="scientific">Allacma fusca</name>
    <dbReference type="NCBI Taxonomy" id="39272"/>
    <lineage>
        <taxon>Eukaryota</taxon>
        <taxon>Metazoa</taxon>
        <taxon>Ecdysozoa</taxon>
        <taxon>Arthropoda</taxon>
        <taxon>Hexapoda</taxon>
        <taxon>Collembola</taxon>
        <taxon>Symphypleona</taxon>
        <taxon>Sminthuridae</taxon>
        <taxon>Allacma</taxon>
    </lineage>
</organism>
<keyword evidence="7" id="KW-1185">Reference proteome</keyword>
<feature type="transmembrane region" description="Helical" evidence="5">
    <location>
        <begin position="136"/>
        <end position="153"/>
    </location>
</feature>
<feature type="transmembrane region" description="Helical" evidence="5">
    <location>
        <begin position="106"/>
        <end position="129"/>
    </location>
</feature>
<evidence type="ECO:0000256" key="3">
    <source>
        <dbReference type="ARBA" id="ARBA00022989"/>
    </source>
</evidence>
<name>A0A8J2NZM0_9HEXA</name>
<dbReference type="Proteomes" id="UP000708208">
    <property type="component" value="Unassembled WGS sequence"/>
</dbReference>
<keyword evidence="3 5" id="KW-1133">Transmembrane helix</keyword>